<feature type="region of interest" description="Disordered" evidence="1">
    <location>
        <begin position="132"/>
        <end position="151"/>
    </location>
</feature>
<keyword evidence="3" id="KW-1185">Reference proteome</keyword>
<reference evidence="2 3" key="1">
    <citation type="journal article" date="2020" name="Nature">
        <title>Six reference-quality genomes reveal evolution of bat adaptations.</title>
        <authorList>
            <person name="Jebb D."/>
            <person name="Huang Z."/>
            <person name="Pippel M."/>
            <person name="Hughes G.M."/>
            <person name="Lavrichenko K."/>
            <person name="Devanna P."/>
            <person name="Winkler S."/>
            <person name="Jermiin L.S."/>
            <person name="Skirmuntt E.C."/>
            <person name="Katzourakis A."/>
            <person name="Burkitt-Gray L."/>
            <person name="Ray D.A."/>
            <person name="Sullivan K.A.M."/>
            <person name="Roscito J.G."/>
            <person name="Kirilenko B.M."/>
            <person name="Davalos L.M."/>
            <person name="Corthals A.P."/>
            <person name="Power M.L."/>
            <person name="Jones G."/>
            <person name="Ransome R.D."/>
            <person name="Dechmann D.K.N."/>
            <person name="Locatelli A.G."/>
            <person name="Puechmaille S.J."/>
            <person name="Fedrigo O."/>
            <person name="Jarvis E.D."/>
            <person name="Hiller M."/>
            <person name="Vernes S.C."/>
            <person name="Myers E.W."/>
            <person name="Teeling E.C."/>
        </authorList>
    </citation>
    <scope>NUCLEOTIDE SEQUENCE [LARGE SCALE GENOMIC DNA]</scope>
    <source>
        <strain evidence="2">MMyoMyo1</strain>
        <tissue evidence="2">Flight muscle</tissue>
    </source>
</reference>
<evidence type="ECO:0000313" key="3">
    <source>
        <dbReference type="Proteomes" id="UP000527355"/>
    </source>
</evidence>
<dbReference type="AlphaFoldDB" id="A0A7J7V3W1"/>
<name>A0A7J7V3W1_MYOMY</name>
<dbReference type="EMBL" id="JABWUV010000011">
    <property type="protein sequence ID" value="KAF6319774.1"/>
    <property type="molecule type" value="Genomic_DNA"/>
</dbReference>
<gene>
    <name evidence="2" type="ORF">mMyoMyo1_008511</name>
</gene>
<comment type="caution">
    <text evidence="2">The sequence shown here is derived from an EMBL/GenBank/DDBJ whole genome shotgun (WGS) entry which is preliminary data.</text>
</comment>
<protein>
    <submittedName>
        <fullName evidence="2">Uncharacterized protein</fullName>
    </submittedName>
</protein>
<organism evidence="2 3">
    <name type="scientific">Myotis myotis</name>
    <name type="common">Greater mouse-eared bat</name>
    <name type="synonym">Vespertilio myotis</name>
    <dbReference type="NCBI Taxonomy" id="51298"/>
    <lineage>
        <taxon>Eukaryota</taxon>
        <taxon>Metazoa</taxon>
        <taxon>Chordata</taxon>
        <taxon>Craniata</taxon>
        <taxon>Vertebrata</taxon>
        <taxon>Euteleostomi</taxon>
        <taxon>Mammalia</taxon>
        <taxon>Eutheria</taxon>
        <taxon>Laurasiatheria</taxon>
        <taxon>Chiroptera</taxon>
        <taxon>Yangochiroptera</taxon>
        <taxon>Vespertilionidae</taxon>
        <taxon>Myotis</taxon>
    </lineage>
</organism>
<proteinExistence type="predicted"/>
<evidence type="ECO:0000313" key="2">
    <source>
        <dbReference type="EMBL" id="KAF6319774.1"/>
    </source>
</evidence>
<dbReference type="Proteomes" id="UP000527355">
    <property type="component" value="Unassembled WGS sequence"/>
</dbReference>
<sequence length="186" mass="19641">MGATPVFKKPAESFLQEGELSNVLRTRCSGPRGNAVARRCSRREGGRESPGQGSGRSLRDSRCQPLPARLRPGGGCPPPHPHTHSPDGSSLDPTPPPPSTGARQGHAGRDSPQPAPAQQWLSGDGVALLAPGDDAVHLRRESPSRKEAVPRPCRGAACVLLPRCPGSRLRFLTVAAQWSHSVSPRA</sequence>
<feature type="region of interest" description="Disordered" evidence="1">
    <location>
        <begin position="25"/>
        <end position="124"/>
    </location>
</feature>
<feature type="compositionally biased region" description="Basic and acidic residues" evidence="1">
    <location>
        <begin position="134"/>
        <end position="149"/>
    </location>
</feature>
<evidence type="ECO:0000256" key="1">
    <source>
        <dbReference type="SAM" id="MobiDB-lite"/>
    </source>
</evidence>
<accession>A0A7J7V3W1</accession>